<evidence type="ECO:0008006" key="4">
    <source>
        <dbReference type="Google" id="ProtNLM"/>
    </source>
</evidence>
<dbReference type="SUPFAM" id="SSF51197">
    <property type="entry name" value="Clavaminate synthase-like"/>
    <property type="match status" value="1"/>
</dbReference>
<dbReference type="InterPro" id="IPR042098">
    <property type="entry name" value="TauD-like_sf"/>
</dbReference>
<evidence type="ECO:0000256" key="1">
    <source>
        <dbReference type="ARBA" id="ARBA00023002"/>
    </source>
</evidence>
<dbReference type="Proteomes" id="UP000030185">
    <property type="component" value="Unassembled WGS sequence"/>
</dbReference>
<dbReference type="STRING" id="153721.MYP_2094"/>
<dbReference type="AlphaFoldDB" id="A0A098LD70"/>
<gene>
    <name evidence="2" type="ORF">MYP_2094</name>
</gene>
<dbReference type="Gene3D" id="3.60.130.10">
    <property type="entry name" value="Clavaminate synthase-like"/>
    <property type="match status" value="1"/>
</dbReference>
<dbReference type="GO" id="GO:0016706">
    <property type="term" value="F:2-oxoglutarate-dependent dioxygenase activity"/>
    <property type="evidence" value="ECO:0007669"/>
    <property type="project" value="UniProtKB-ARBA"/>
</dbReference>
<evidence type="ECO:0000313" key="2">
    <source>
        <dbReference type="EMBL" id="GAL84866.1"/>
    </source>
</evidence>
<evidence type="ECO:0000313" key="3">
    <source>
        <dbReference type="Proteomes" id="UP000030185"/>
    </source>
</evidence>
<comment type="caution">
    <text evidence="2">The sequence shown here is derived from an EMBL/GenBank/DDBJ whole genome shotgun (WGS) entry which is preliminary data.</text>
</comment>
<protein>
    <recommendedName>
        <fullName evidence="4">Taurine catabolism dioxygenase TauD</fullName>
    </recommendedName>
</protein>
<sequence>MNIIHKEPPVFEVENSQSTLPNKAFAPLKPEMIEVTEEERKAINQVGEILCKAYKTYEDPEYISNLHIYAYQFLPERIIRILSRFGTDFSARQYGAIVFKGLVHVDQQALGRTPARWQEADFSKLNIYGFISSLLHGAVPSKPVQYYSQRKGGGLMHPIIPDENMNFTQTGSGSRADLYVHTEDAFLFNPADFLSFMYLRNEELVPSTLYSIRSHGEASDVLKPLFRSIYRCPQDANYHLEVSNKVEVKTPVLYGNEKFPFIRFDAAEQIFNPDANQTQEAMDYLMKYWEEAKTLIYNEFIPKSGDLIFVNNHLCAHGRNAFEAGVKIVNGEKIKCERRQMMRMMSKASLINIRHVTHTDDPYLVMEKHLGEMFDESGN</sequence>
<proteinExistence type="predicted"/>
<keyword evidence="1" id="KW-0560">Oxidoreductase</keyword>
<organism evidence="2 3">
    <name type="scientific">Sporocytophaga myxococcoides</name>
    <dbReference type="NCBI Taxonomy" id="153721"/>
    <lineage>
        <taxon>Bacteria</taxon>
        <taxon>Pseudomonadati</taxon>
        <taxon>Bacteroidota</taxon>
        <taxon>Cytophagia</taxon>
        <taxon>Cytophagales</taxon>
        <taxon>Cytophagaceae</taxon>
        <taxon>Sporocytophaga</taxon>
    </lineage>
</organism>
<name>A0A098LD70_9BACT</name>
<reference evidence="2 3" key="1">
    <citation type="submission" date="2014-09" db="EMBL/GenBank/DDBJ databases">
        <title>Sporocytophaga myxococcoides PG-01 genome sequencing.</title>
        <authorList>
            <person name="Liu L."/>
            <person name="Gao P.J."/>
            <person name="Chen G.J."/>
            <person name="Wang L.S."/>
        </authorList>
    </citation>
    <scope>NUCLEOTIDE SEQUENCE [LARGE SCALE GENOMIC DNA]</scope>
    <source>
        <strain evidence="2 3">PG-01</strain>
    </source>
</reference>
<keyword evidence="3" id="KW-1185">Reference proteome</keyword>
<dbReference type="RefSeq" id="WP_197060052.1">
    <property type="nucleotide sequence ID" value="NZ_BBLT01000003.1"/>
</dbReference>
<accession>A0A098LD70</accession>
<dbReference type="eggNOG" id="COG2175">
    <property type="taxonomic scope" value="Bacteria"/>
</dbReference>
<dbReference type="EMBL" id="BBLT01000003">
    <property type="protein sequence ID" value="GAL84866.1"/>
    <property type="molecule type" value="Genomic_DNA"/>
</dbReference>